<keyword evidence="2" id="KW-1185">Reference proteome</keyword>
<dbReference type="RefSeq" id="WP_252838975.1">
    <property type="nucleotide sequence ID" value="NZ_JAJJVQ010000011.1"/>
</dbReference>
<reference evidence="1" key="1">
    <citation type="submission" date="2021-11" db="EMBL/GenBank/DDBJ databases">
        <title>Citrobacter meridianamericanus sp. nov. isolated from soil.</title>
        <authorList>
            <person name="Furlan J.P.R."/>
            <person name="Stehling E.G."/>
        </authorList>
    </citation>
    <scope>NUCLEOTIDE SEQUENCE</scope>
    <source>
        <strain evidence="1">BR102</strain>
    </source>
</reference>
<gene>
    <name evidence="1" type="ORF">LOD26_23405</name>
</gene>
<accession>A0ABT1BEE8</accession>
<dbReference type="Proteomes" id="UP001139290">
    <property type="component" value="Unassembled WGS sequence"/>
</dbReference>
<evidence type="ECO:0000313" key="1">
    <source>
        <dbReference type="EMBL" id="MCO5784237.1"/>
    </source>
</evidence>
<comment type="caution">
    <text evidence="1">The sequence shown here is derived from an EMBL/GenBank/DDBJ whole genome shotgun (WGS) entry which is preliminary data.</text>
</comment>
<sequence length="268" mass="29743">MNADTRARVEAFRRALELAAYDRSAEPVPSVWRDCLKAFPLGCCELASQTLAEYLREDDSNLHPYIIAMAWTENAGNHGHVLVALDGEYIDLTLDQFDGYDEWVVAEPIESGGQLGTFMQKVRNQGGTFTTRKRTFDGIPDQACNLYTWLKEVANSQLAASGQGRVPDSIPPLVSTEILPQYRAAAVAGTSDTATQVTGQKKQRPMTHVGIITECYRPREVRLRETNTQWVSECGLRFRKDTGAAAGSGVWSANRLDLKSIREIQSED</sequence>
<dbReference type="EMBL" id="JAJJVQ010000011">
    <property type="protein sequence ID" value="MCO5784237.1"/>
    <property type="molecule type" value="Genomic_DNA"/>
</dbReference>
<evidence type="ECO:0000313" key="2">
    <source>
        <dbReference type="Proteomes" id="UP001139290"/>
    </source>
</evidence>
<proteinExistence type="predicted"/>
<name>A0ABT1BEE8_9ENTR</name>
<organism evidence="1 2">
    <name type="scientific">Citrobacter meridianamericanus</name>
    <dbReference type="NCBI Taxonomy" id="2894201"/>
    <lineage>
        <taxon>Bacteria</taxon>
        <taxon>Pseudomonadati</taxon>
        <taxon>Pseudomonadota</taxon>
        <taxon>Gammaproteobacteria</taxon>
        <taxon>Enterobacterales</taxon>
        <taxon>Enterobacteriaceae</taxon>
        <taxon>Citrobacter</taxon>
    </lineage>
</organism>
<protein>
    <submittedName>
        <fullName evidence="1">Uncharacterized protein</fullName>
    </submittedName>
</protein>